<dbReference type="InterPro" id="IPR006371">
    <property type="entry name" value="Polyprenyltransferase_UbiA-li"/>
</dbReference>
<evidence type="ECO:0000256" key="8">
    <source>
        <dbReference type="ARBA" id="ARBA00022692"/>
    </source>
</evidence>
<evidence type="ECO:0000256" key="13">
    <source>
        <dbReference type="SAM" id="Phobius"/>
    </source>
</evidence>
<feature type="transmembrane region" description="Helical" evidence="13">
    <location>
        <begin position="299"/>
        <end position="317"/>
    </location>
</feature>
<comment type="similarity">
    <text evidence="3">Belongs to the UbiA prenyltransferase family.</text>
</comment>
<feature type="transmembrane region" description="Helical" evidence="13">
    <location>
        <begin position="121"/>
        <end position="140"/>
    </location>
</feature>
<evidence type="ECO:0000256" key="7">
    <source>
        <dbReference type="ARBA" id="ARBA00022688"/>
    </source>
</evidence>
<evidence type="ECO:0000256" key="1">
    <source>
        <dbReference type="ARBA" id="ARBA00001946"/>
    </source>
</evidence>
<keyword evidence="4" id="KW-1003">Cell membrane</keyword>
<accession>A0A932CMZ7</accession>
<protein>
    <recommendedName>
        <fullName evidence="11">4-hydroxybenzoate polyprenyltransferase</fullName>
        <ecNumber evidence="11">2.5.1.39</ecNumber>
    </recommendedName>
</protein>
<dbReference type="EC" id="2.5.1.39" evidence="11"/>
<dbReference type="GO" id="GO:0006744">
    <property type="term" value="P:ubiquinone biosynthetic process"/>
    <property type="evidence" value="ECO:0007669"/>
    <property type="project" value="UniProtKB-KW"/>
</dbReference>
<evidence type="ECO:0000256" key="4">
    <source>
        <dbReference type="ARBA" id="ARBA00022475"/>
    </source>
</evidence>
<evidence type="ECO:0000256" key="10">
    <source>
        <dbReference type="ARBA" id="ARBA00023136"/>
    </source>
</evidence>
<feature type="transmembrane region" description="Helical" evidence="13">
    <location>
        <begin position="239"/>
        <end position="263"/>
    </location>
</feature>
<dbReference type="PANTHER" id="PTHR11048">
    <property type="entry name" value="PRENYLTRANSFERASES"/>
    <property type="match status" value="1"/>
</dbReference>
<evidence type="ECO:0000256" key="12">
    <source>
        <dbReference type="SAM" id="MobiDB-lite"/>
    </source>
</evidence>
<name>A0A932CMZ7_UNCTE</name>
<organism evidence="14 15">
    <name type="scientific">Tectimicrobiota bacterium</name>
    <dbReference type="NCBI Taxonomy" id="2528274"/>
    <lineage>
        <taxon>Bacteria</taxon>
        <taxon>Pseudomonadati</taxon>
        <taxon>Nitrospinota/Tectimicrobiota group</taxon>
        <taxon>Candidatus Tectimicrobiota</taxon>
    </lineage>
</organism>
<dbReference type="InterPro" id="IPR039653">
    <property type="entry name" value="Prenyltransferase"/>
</dbReference>
<comment type="caution">
    <text evidence="14">The sequence shown here is derived from an EMBL/GenBank/DDBJ whole genome shotgun (WGS) entry which is preliminary data.</text>
</comment>
<gene>
    <name evidence="14" type="ORF">HYY20_05775</name>
</gene>
<dbReference type="InterPro" id="IPR000537">
    <property type="entry name" value="UbiA_prenyltransferase"/>
</dbReference>
<evidence type="ECO:0000256" key="11">
    <source>
        <dbReference type="ARBA" id="ARBA00034524"/>
    </source>
</evidence>
<evidence type="ECO:0000256" key="6">
    <source>
        <dbReference type="ARBA" id="ARBA00022679"/>
    </source>
</evidence>
<dbReference type="Gene3D" id="1.20.120.1780">
    <property type="entry name" value="UbiA prenyltransferase"/>
    <property type="match status" value="1"/>
</dbReference>
<dbReference type="AlphaFoldDB" id="A0A932CMZ7"/>
<comment type="cofactor">
    <cofactor evidence="1">
        <name>Mg(2+)</name>
        <dbReference type="ChEBI" id="CHEBI:18420"/>
    </cofactor>
</comment>
<sequence>MDPPQNRRGGSPQPRQVPSPYNGYGRGENGRPKGGGGLGLGRLWVILDDIKFQHTVFALPFALMSSFLAAQGLPPLDKLGWILLAMVGARSAAMAFNRMVDARYDRLNPRTQGWALPAGRIRLGQYLVFWLAAVLVFLYACARLNPLALKLSPAALGILLFYSLTKRFTVFSHFFLGASLGIAPIGAWVAIREEISPESLILGTAVTLWTAGFDLIYACQDIDFDRQQGLFSWPARHGIGGALWLSRLLHLGMVGLLLLLAGLSPLRQFYLLGVLLVAALLVYEHSLVKPSDLSRVNRAFFTVNGAVSLALFGFTAIDCLWYF</sequence>
<feature type="transmembrane region" description="Helical" evidence="13">
    <location>
        <begin position="171"/>
        <end position="191"/>
    </location>
</feature>
<dbReference type="EMBL" id="JACPRF010000176">
    <property type="protein sequence ID" value="MBI2876371.1"/>
    <property type="molecule type" value="Genomic_DNA"/>
</dbReference>
<dbReference type="PANTHER" id="PTHR11048:SF28">
    <property type="entry name" value="4-HYDROXYBENZOATE POLYPRENYLTRANSFERASE, MITOCHONDRIAL"/>
    <property type="match status" value="1"/>
</dbReference>
<evidence type="ECO:0000256" key="2">
    <source>
        <dbReference type="ARBA" id="ARBA00004141"/>
    </source>
</evidence>
<dbReference type="Gene3D" id="1.10.357.140">
    <property type="entry name" value="UbiA prenyltransferase"/>
    <property type="match status" value="1"/>
</dbReference>
<proteinExistence type="inferred from homology"/>
<keyword evidence="10 13" id="KW-0472">Membrane</keyword>
<feature type="transmembrane region" description="Helical" evidence="13">
    <location>
        <begin position="269"/>
        <end position="287"/>
    </location>
</feature>
<evidence type="ECO:0000313" key="14">
    <source>
        <dbReference type="EMBL" id="MBI2876371.1"/>
    </source>
</evidence>
<keyword evidence="7" id="KW-0831">Ubiquinone biosynthesis</keyword>
<dbReference type="FunFam" id="1.10.357.140:FF:000008">
    <property type="entry name" value="4-hydroxybenzoate octaprenyltransferase"/>
    <property type="match status" value="1"/>
</dbReference>
<dbReference type="NCBIfam" id="TIGR01475">
    <property type="entry name" value="ubiA_other"/>
    <property type="match status" value="1"/>
</dbReference>
<feature type="region of interest" description="Disordered" evidence="12">
    <location>
        <begin position="1"/>
        <end position="32"/>
    </location>
</feature>
<dbReference type="InterPro" id="IPR044878">
    <property type="entry name" value="UbiA_sf"/>
</dbReference>
<dbReference type="GO" id="GO:0008412">
    <property type="term" value="F:4-hydroxybenzoate polyprenyltransferase activity"/>
    <property type="evidence" value="ECO:0007669"/>
    <property type="project" value="UniProtKB-EC"/>
</dbReference>
<keyword evidence="5" id="KW-0997">Cell inner membrane</keyword>
<dbReference type="Proteomes" id="UP000769766">
    <property type="component" value="Unassembled WGS sequence"/>
</dbReference>
<comment type="subcellular location">
    <subcellularLocation>
        <location evidence="2">Membrane</location>
        <topology evidence="2">Multi-pass membrane protein</topology>
    </subcellularLocation>
</comment>
<dbReference type="GO" id="GO:0005886">
    <property type="term" value="C:plasma membrane"/>
    <property type="evidence" value="ECO:0007669"/>
    <property type="project" value="TreeGrafter"/>
</dbReference>
<dbReference type="Pfam" id="PF01040">
    <property type="entry name" value="UbiA"/>
    <property type="match status" value="1"/>
</dbReference>
<evidence type="ECO:0000256" key="3">
    <source>
        <dbReference type="ARBA" id="ARBA00005985"/>
    </source>
</evidence>
<evidence type="ECO:0000256" key="5">
    <source>
        <dbReference type="ARBA" id="ARBA00022519"/>
    </source>
</evidence>
<keyword evidence="8 13" id="KW-0812">Transmembrane</keyword>
<reference evidence="14" key="1">
    <citation type="submission" date="2020-07" db="EMBL/GenBank/DDBJ databases">
        <title>Huge and variable diversity of episymbiotic CPR bacteria and DPANN archaea in groundwater ecosystems.</title>
        <authorList>
            <person name="He C.Y."/>
            <person name="Keren R."/>
            <person name="Whittaker M."/>
            <person name="Farag I.F."/>
            <person name="Doudna J."/>
            <person name="Cate J.H.D."/>
            <person name="Banfield J.F."/>
        </authorList>
    </citation>
    <scope>NUCLEOTIDE SEQUENCE</scope>
    <source>
        <strain evidence="14">NC_groundwater_672_Ag_B-0.1um_62_36</strain>
    </source>
</reference>
<dbReference type="FunFam" id="1.20.120.1780:FF:000001">
    <property type="entry name" value="4-hydroxybenzoate octaprenyltransferase"/>
    <property type="match status" value="1"/>
</dbReference>
<evidence type="ECO:0000256" key="9">
    <source>
        <dbReference type="ARBA" id="ARBA00022989"/>
    </source>
</evidence>
<dbReference type="CDD" id="cd13959">
    <property type="entry name" value="PT_UbiA_COQ2"/>
    <property type="match status" value="1"/>
</dbReference>
<evidence type="ECO:0000313" key="15">
    <source>
        <dbReference type="Proteomes" id="UP000769766"/>
    </source>
</evidence>
<keyword evidence="6" id="KW-0808">Transferase</keyword>
<keyword evidence="9 13" id="KW-1133">Transmembrane helix</keyword>